<organism evidence="1 2">
    <name type="scientific">Bizionia arctica</name>
    <dbReference type="NCBI Taxonomy" id="1495645"/>
    <lineage>
        <taxon>Bacteria</taxon>
        <taxon>Pseudomonadati</taxon>
        <taxon>Bacteroidota</taxon>
        <taxon>Flavobacteriia</taxon>
        <taxon>Flavobacteriales</taxon>
        <taxon>Flavobacteriaceae</taxon>
        <taxon>Bizionia</taxon>
    </lineage>
</organism>
<gene>
    <name evidence="1" type="ORF">GCM10010976_23150</name>
</gene>
<proteinExistence type="predicted"/>
<evidence type="ECO:0000313" key="2">
    <source>
        <dbReference type="Proteomes" id="UP000625976"/>
    </source>
</evidence>
<accession>A0A917LQE9</accession>
<name>A0A917LQE9_9FLAO</name>
<keyword evidence="2" id="KW-1185">Reference proteome</keyword>
<comment type="caution">
    <text evidence="1">The sequence shown here is derived from an EMBL/GenBank/DDBJ whole genome shotgun (WGS) entry which is preliminary data.</text>
</comment>
<reference evidence="1" key="2">
    <citation type="submission" date="2020-09" db="EMBL/GenBank/DDBJ databases">
        <authorList>
            <person name="Sun Q."/>
            <person name="Zhou Y."/>
        </authorList>
    </citation>
    <scope>NUCLEOTIDE SEQUENCE</scope>
    <source>
        <strain evidence="1">CGMCC 1.12751</strain>
    </source>
</reference>
<sequence>MNKNIFNKVLTEKSIKNTYLYSMIAQDKLENEVFLKESLTYLENLGFDNIQADVEGYETPKSYLKMGSDITITPDIVAEKGGRKHYFEISLKSEEPKLLKSKWRFLDVLTRMKDHRFKIITRRGHYKFTQDMLDDLNLDKSPIKL</sequence>
<dbReference type="Proteomes" id="UP000625976">
    <property type="component" value="Unassembled WGS sequence"/>
</dbReference>
<protein>
    <submittedName>
        <fullName evidence="1">Uncharacterized protein</fullName>
    </submittedName>
</protein>
<reference evidence="1" key="1">
    <citation type="journal article" date="2014" name="Int. J. Syst. Evol. Microbiol.">
        <title>Complete genome sequence of Corynebacterium casei LMG S-19264T (=DSM 44701T), isolated from a smear-ripened cheese.</title>
        <authorList>
            <consortium name="US DOE Joint Genome Institute (JGI-PGF)"/>
            <person name="Walter F."/>
            <person name="Albersmeier A."/>
            <person name="Kalinowski J."/>
            <person name="Ruckert C."/>
        </authorList>
    </citation>
    <scope>NUCLEOTIDE SEQUENCE</scope>
    <source>
        <strain evidence="1">CGMCC 1.12751</strain>
    </source>
</reference>
<dbReference type="AlphaFoldDB" id="A0A917LQE9"/>
<evidence type="ECO:0000313" key="1">
    <source>
        <dbReference type="EMBL" id="GGG51322.1"/>
    </source>
</evidence>
<dbReference type="EMBL" id="BMFQ01000003">
    <property type="protein sequence ID" value="GGG51322.1"/>
    <property type="molecule type" value="Genomic_DNA"/>
</dbReference>